<proteinExistence type="predicted"/>
<sequence>MSADDSYRLKSSSSIEVQPKMKLMKDFEGTRAAAVSMSDVTINKIVNGSHCRHTRKWREGSHRLICFSQMKSFVGVFQWFKKTTKFQQVSVVVTRVTVELEAGDKISRETKSMMAGS</sequence>
<gene>
    <name evidence="1" type="ORF">AVEN_238731_1</name>
</gene>
<evidence type="ECO:0000313" key="1">
    <source>
        <dbReference type="EMBL" id="GBM52762.1"/>
    </source>
</evidence>
<name>A0A4Y2GFZ3_ARAVE</name>
<dbReference type="AlphaFoldDB" id="A0A4Y2GFZ3"/>
<organism evidence="1 2">
    <name type="scientific">Araneus ventricosus</name>
    <name type="common">Orbweaver spider</name>
    <name type="synonym">Epeira ventricosa</name>
    <dbReference type="NCBI Taxonomy" id="182803"/>
    <lineage>
        <taxon>Eukaryota</taxon>
        <taxon>Metazoa</taxon>
        <taxon>Ecdysozoa</taxon>
        <taxon>Arthropoda</taxon>
        <taxon>Chelicerata</taxon>
        <taxon>Arachnida</taxon>
        <taxon>Araneae</taxon>
        <taxon>Araneomorphae</taxon>
        <taxon>Entelegynae</taxon>
        <taxon>Araneoidea</taxon>
        <taxon>Araneidae</taxon>
        <taxon>Araneus</taxon>
    </lineage>
</organism>
<accession>A0A4Y2GFZ3</accession>
<reference evidence="1 2" key="1">
    <citation type="journal article" date="2019" name="Sci. Rep.">
        <title>Orb-weaving spider Araneus ventricosus genome elucidates the spidroin gene catalogue.</title>
        <authorList>
            <person name="Kono N."/>
            <person name="Nakamura H."/>
            <person name="Ohtoshi R."/>
            <person name="Moran D.A.P."/>
            <person name="Shinohara A."/>
            <person name="Yoshida Y."/>
            <person name="Fujiwara M."/>
            <person name="Mori M."/>
            <person name="Tomita M."/>
            <person name="Arakawa K."/>
        </authorList>
    </citation>
    <scope>NUCLEOTIDE SEQUENCE [LARGE SCALE GENOMIC DNA]</scope>
</reference>
<dbReference type="Proteomes" id="UP000499080">
    <property type="component" value="Unassembled WGS sequence"/>
</dbReference>
<comment type="caution">
    <text evidence="1">The sequence shown here is derived from an EMBL/GenBank/DDBJ whole genome shotgun (WGS) entry which is preliminary data.</text>
</comment>
<evidence type="ECO:0000313" key="2">
    <source>
        <dbReference type="Proteomes" id="UP000499080"/>
    </source>
</evidence>
<dbReference type="EMBL" id="BGPR01001392">
    <property type="protein sequence ID" value="GBM52762.1"/>
    <property type="molecule type" value="Genomic_DNA"/>
</dbReference>
<keyword evidence="2" id="KW-1185">Reference proteome</keyword>
<protein>
    <submittedName>
        <fullName evidence="1">Uncharacterized protein</fullName>
    </submittedName>
</protein>